<reference evidence="1" key="1">
    <citation type="submission" date="2024-09" db="EMBL/GenBank/DDBJ databases">
        <title>Draft Genome Sequences of Neofusicoccum parvum.</title>
        <authorList>
            <person name="Ashida A."/>
            <person name="Camagna M."/>
            <person name="Tanaka A."/>
            <person name="Takemoto D."/>
        </authorList>
    </citation>
    <scope>NUCLEOTIDE SEQUENCE</scope>
    <source>
        <strain evidence="1">PPO83</strain>
    </source>
</reference>
<dbReference type="Proteomes" id="UP001165186">
    <property type="component" value="Unassembled WGS sequence"/>
</dbReference>
<protein>
    <submittedName>
        <fullName evidence="1">Uncharacterized protein</fullName>
    </submittedName>
</protein>
<proteinExistence type="predicted"/>
<dbReference type="EMBL" id="BSXG01000016">
    <property type="protein sequence ID" value="GME24906.1"/>
    <property type="molecule type" value="Genomic_DNA"/>
</dbReference>
<organism evidence="1 2">
    <name type="scientific">Neofusicoccum parvum</name>
    <dbReference type="NCBI Taxonomy" id="310453"/>
    <lineage>
        <taxon>Eukaryota</taxon>
        <taxon>Fungi</taxon>
        <taxon>Dikarya</taxon>
        <taxon>Ascomycota</taxon>
        <taxon>Pezizomycotina</taxon>
        <taxon>Dothideomycetes</taxon>
        <taxon>Dothideomycetes incertae sedis</taxon>
        <taxon>Botryosphaeriales</taxon>
        <taxon>Botryosphaeriaceae</taxon>
        <taxon>Neofusicoccum</taxon>
    </lineage>
</organism>
<evidence type="ECO:0000313" key="2">
    <source>
        <dbReference type="Proteomes" id="UP001165186"/>
    </source>
</evidence>
<sequence length="429" mass="47363">MSADEDDGGGYTTVGASRRATRRGAQQTDYRALHTGKPTRQRRARATSASDLPSDSTLDDVIGLLNVIVTQNDRLTERNEELAEQVARNEDEIRRLRSVLETSEETQAKMEERMGKMEKQIAALVESMRRNLSSQSQINATYANVLRGGPPTPANSSPSSTAAAPVRANHATASTTRTMPPAIELDLTNANVDNISPGDIRARLQTALESQEATKEVKCCGITKNPSDAAKVRAFFRTEEDEELARSNLGWLETAFRGARIRGRQWHPVKVDNVNKLAVLNDDRTTVRADAGQIIGAENDVEVAQVRWLSKPSGRLYGSAVVYLAKKSEADALLARRVIDVGGEAAYTNVFEHRPRPRRCFKCQSYDHLQFRYRGEERCAKCAGIGHREDGCSSTTVKCAAYGGPHRSDDRGCLEYGKLLRETLGQRNE</sequence>
<name>A0ACB5RWN5_9PEZI</name>
<gene>
    <name evidence="1" type="primary">g3595</name>
    <name evidence="1" type="ORF">NpPPO83_00003595</name>
</gene>
<evidence type="ECO:0000313" key="1">
    <source>
        <dbReference type="EMBL" id="GME24906.1"/>
    </source>
</evidence>
<accession>A0ACB5RWN5</accession>
<keyword evidence="2" id="KW-1185">Reference proteome</keyword>
<comment type="caution">
    <text evidence="1">The sequence shown here is derived from an EMBL/GenBank/DDBJ whole genome shotgun (WGS) entry which is preliminary data.</text>
</comment>